<organism evidence="1">
    <name type="scientific">viral metagenome</name>
    <dbReference type="NCBI Taxonomy" id="1070528"/>
    <lineage>
        <taxon>unclassified sequences</taxon>
        <taxon>metagenomes</taxon>
        <taxon>organismal metagenomes</taxon>
    </lineage>
</organism>
<gene>
    <name evidence="1" type="ORF">TM448B02664_0002</name>
</gene>
<proteinExistence type="predicted"/>
<dbReference type="EMBL" id="MT144937">
    <property type="protein sequence ID" value="QJI01614.1"/>
    <property type="molecule type" value="Genomic_DNA"/>
</dbReference>
<reference evidence="1" key="1">
    <citation type="submission" date="2020-03" db="EMBL/GenBank/DDBJ databases">
        <title>The deep terrestrial virosphere.</title>
        <authorList>
            <person name="Holmfeldt K."/>
            <person name="Nilsson E."/>
            <person name="Simone D."/>
            <person name="Lopez-Fernandez M."/>
            <person name="Wu X."/>
            <person name="de Brujin I."/>
            <person name="Lundin D."/>
            <person name="Andersson A."/>
            <person name="Bertilsson S."/>
            <person name="Dopson M."/>
        </authorList>
    </citation>
    <scope>NUCLEOTIDE SEQUENCE</scope>
    <source>
        <strain evidence="1">TM448B02664</strain>
    </source>
</reference>
<accession>A0A6M3XXX0</accession>
<evidence type="ECO:0008006" key="2">
    <source>
        <dbReference type="Google" id="ProtNLM"/>
    </source>
</evidence>
<sequence>MSDSIIRPYPPRLADPHEPGVLAHYTFGDGELAQFGRYLNHHADYGAALDLPTRTGCPLVGQGGGVYVNNSAGTDTWGRATPVPVTPTAQTHVLECEHTTAATATRYPYMNGSASSAYAMFRAVAPWASFSLNAAVTQVSSGINALGRGPLQYALGYDAATGEQFLMLSGREVGRIAVVPGAVAGLHCYGNHGTFRRAKIYNINLTPAQIRATYVREFARELIYAWRPERVGEGPAGGIPTGAVGEGDYFCPLGAATLRFDFVRSARLASGGVLALANAGALGSERLAFTHPKAAAFGSWSWGLLANDLTCQPMVGLAPQRTNWLAAAGSGCYYTIVYVNAGVWTVVLARENGGALLTVTHPTAAAVGDLVSVRFSRHPSGDWRLRLIVNGVVASSAAVANDVTYLHSNYVVVAPRKGQILGVVRHQGEAEPEEVAAPRW</sequence>
<evidence type="ECO:0000313" key="1">
    <source>
        <dbReference type="EMBL" id="QJI01614.1"/>
    </source>
</evidence>
<dbReference type="AlphaFoldDB" id="A0A6M3XXX0"/>
<protein>
    <recommendedName>
        <fullName evidence="2">Lectin/glucanase superfamily protein</fullName>
    </recommendedName>
</protein>
<name>A0A6M3XXX0_9ZZZZ</name>